<gene>
    <name evidence="1" type="ORF">LCGC14_1908920</name>
</gene>
<reference evidence="1" key="1">
    <citation type="journal article" date="2015" name="Nature">
        <title>Complex archaea that bridge the gap between prokaryotes and eukaryotes.</title>
        <authorList>
            <person name="Spang A."/>
            <person name="Saw J.H."/>
            <person name="Jorgensen S.L."/>
            <person name="Zaremba-Niedzwiedzka K."/>
            <person name="Martijn J."/>
            <person name="Lind A.E."/>
            <person name="van Eijk R."/>
            <person name="Schleper C."/>
            <person name="Guy L."/>
            <person name="Ettema T.J."/>
        </authorList>
    </citation>
    <scope>NUCLEOTIDE SEQUENCE</scope>
</reference>
<organism evidence="1">
    <name type="scientific">marine sediment metagenome</name>
    <dbReference type="NCBI Taxonomy" id="412755"/>
    <lineage>
        <taxon>unclassified sequences</taxon>
        <taxon>metagenomes</taxon>
        <taxon>ecological metagenomes</taxon>
    </lineage>
</organism>
<dbReference type="AlphaFoldDB" id="A0A0F9IS94"/>
<evidence type="ECO:0000313" key="1">
    <source>
        <dbReference type="EMBL" id="KKL90017.1"/>
    </source>
</evidence>
<evidence type="ECO:0008006" key="2">
    <source>
        <dbReference type="Google" id="ProtNLM"/>
    </source>
</evidence>
<sequence>MKSHLKSAVISILILLATATLLLAATGVSKAEVVEVEGAKFNLKLSMEENLKSHVGRTVIVLMNSGKELTGKVKAVDRDYLHLESLSGREYFDALVRTDQIAAVIAKLRLFK</sequence>
<accession>A0A0F9IS94</accession>
<protein>
    <recommendedName>
        <fullName evidence="2">LSM domain-containing protein</fullName>
    </recommendedName>
</protein>
<comment type="caution">
    <text evidence="1">The sequence shown here is derived from an EMBL/GenBank/DDBJ whole genome shotgun (WGS) entry which is preliminary data.</text>
</comment>
<dbReference type="EMBL" id="LAZR01020127">
    <property type="protein sequence ID" value="KKL90017.1"/>
    <property type="molecule type" value="Genomic_DNA"/>
</dbReference>
<name>A0A0F9IS94_9ZZZZ</name>
<proteinExistence type="predicted"/>